<dbReference type="AlphaFoldDB" id="G0UWX8"/>
<dbReference type="GO" id="GO:0006364">
    <property type="term" value="P:rRNA processing"/>
    <property type="evidence" value="ECO:0007669"/>
    <property type="project" value="InterPro"/>
</dbReference>
<dbReference type="EMBL" id="HE575323">
    <property type="protein sequence ID" value="CCC93895.1"/>
    <property type="molecule type" value="Genomic_DNA"/>
</dbReference>
<evidence type="ECO:0000256" key="1">
    <source>
        <dbReference type="SAM" id="MobiDB-lite"/>
    </source>
</evidence>
<dbReference type="VEuPathDB" id="TriTrypDB:TcIL3000_10_6680"/>
<feature type="compositionally biased region" description="Acidic residues" evidence="1">
    <location>
        <begin position="188"/>
        <end position="210"/>
    </location>
</feature>
<organism evidence="3">
    <name type="scientific">Trypanosoma congolense (strain IL3000)</name>
    <dbReference type="NCBI Taxonomy" id="1068625"/>
    <lineage>
        <taxon>Eukaryota</taxon>
        <taxon>Discoba</taxon>
        <taxon>Euglenozoa</taxon>
        <taxon>Kinetoplastea</taxon>
        <taxon>Metakinetoplastina</taxon>
        <taxon>Trypanosomatida</taxon>
        <taxon>Trypanosomatidae</taxon>
        <taxon>Trypanosoma</taxon>
        <taxon>Nannomonas</taxon>
    </lineage>
</organism>
<evidence type="ECO:0000313" key="3">
    <source>
        <dbReference type="EMBL" id="CCC93895.1"/>
    </source>
</evidence>
<feature type="domain" description="ESF1 RRM" evidence="2">
    <location>
        <begin position="95"/>
        <end position="171"/>
    </location>
</feature>
<sequence length="220" mass="24504">GGVRRGNARDATNQDPRFAKRLQEMQRLGSESDGDDDVESMEGEEEGSGESLGSADNSPPTDDEAVEVSENEAMQLDADVAAWSASDVEYVEPHRRLAIVNCSWDHIRSVDLYAVLSHALPLGGQLLNVAVYMSDFGKRMLEHERMYGPDLWEKKGKAEEASPRDINKPHVSENKSKGSRMGNARDEDSGDDYEGEGYPTDDDPWEDDNVGDVSRRGWRW</sequence>
<dbReference type="InterPro" id="IPR039754">
    <property type="entry name" value="Esf1"/>
</dbReference>
<name>G0UWX8_TRYCI</name>
<feature type="region of interest" description="Disordered" evidence="1">
    <location>
        <begin position="1"/>
        <end position="65"/>
    </location>
</feature>
<feature type="region of interest" description="Disordered" evidence="1">
    <location>
        <begin position="156"/>
        <end position="220"/>
    </location>
</feature>
<proteinExistence type="predicted"/>
<dbReference type="Pfam" id="PF25121">
    <property type="entry name" value="RRM_ESF1"/>
    <property type="match status" value="1"/>
</dbReference>
<dbReference type="PANTHER" id="PTHR12202:SF0">
    <property type="entry name" value="ESF1 HOMOLOG"/>
    <property type="match status" value="1"/>
</dbReference>
<feature type="compositionally biased region" description="Basic and acidic residues" evidence="1">
    <location>
        <begin position="156"/>
        <end position="176"/>
    </location>
</feature>
<reference evidence="3" key="1">
    <citation type="journal article" date="2012" name="Proc. Natl. Acad. Sci. U.S.A.">
        <title>Antigenic diversity is generated by distinct evolutionary mechanisms in African trypanosome species.</title>
        <authorList>
            <person name="Jackson A.P."/>
            <person name="Berry A."/>
            <person name="Aslett M."/>
            <person name="Allison H.C."/>
            <person name="Burton P."/>
            <person name="Vavrova-Anderson J."/>
            <person name="Brown R."/>
            <person name="Browne H."/>
            <person name="Corton N."/>
            <person name="Hauser H."/>
            <person name="Gamble J."/>
            <person name="Gilderthorp R."/>
            <person name="Marcello L."/>
            <person name="McQuillan J."/>
            <person name="Otto T.D."/>
            <person name="Quail M.A."/>
            <person name="Sanders M.J."/>
            <person name="van Tonder A."/>
            <person name="Ginger M.L."/>
            <person name="Field M.C."/>
            <person name="Barry J.D."/>
            <person name="Hertz-Fowler C."/>
            <person name="Berriman M."/>
        </authorList>
    </citation>
    <scope>NUCLEOTIDE SEQUENCE</scope>
    <source>
        <strain evidence="3">IL3000</strain>
    </source>
</reference>
<feature type="non-terminal residue" evidence="3">
    <location>
        <position position="1"/>
    </location>
</feature>
<evidence type="ECO:0000259" key="2">
    <source>
        <dbReference type="Pfam" id="PF25121"/>
    </source>
</evidence>
<dbReference type="PANTHER" id="PTHR12202">
    <property type="entry name" value="ESF1 HOMOLOG"/>
    <property type="match status" value="1"/>
</dbReference>
<protein>
    <submittedName>
        <fullName evidence="3">Uncharacterized protein TCIL3000_10_6680</fullName>
    </submittedName>
</protein>
<feature type="compositionally biased region" description="Acidic residues" evidence="1">
    <location>
        <begin position="32"/>
        <end position="48"/>
    </location>
</feature>
<dbReference type="GO" id="GO:0003723">
    <property type="term" value="F:RNA binding"/>
    <property type="evidence" value="ECO:0007669"/>
    <property type="project" value="TreeGrafter"/>
</dbReference>
<gene>
    <name evidence="3" type="ORF">TCIL3000_10_6680</name>
</gene>
<accession>G0UWX8</accession>
<dbReference type="InterPro" id="IPR056750">
    <property type="entry name" value="RRM_ESF1"/>
</dbReference>